<dbReference type="Pfam" id="PF01863">
    <property type="entry name" value="YgjP-like"/>
    <property type="match status" value="1"/>
</dbReference>
<proteinExistence type="predicted"/>
<dbReference type="PANTHER" id="PTHR30399:SF1">
    <property type="entry name" value="UTP PYROPHOSPHATASE"/>
    <property type="match status" value="1"/>
</dbReference>
<dbReference type="PANTHER" id="PTHR30399">
    <property type="entry name" value="UNCHARACTERIZED PROTEIN YGJP"/>
    <property type="match status" value="1"/>
</dbReference>
<evidence type="ECO:0000313" key="3">
    <source>
        <dbReference type="Proteomes" id="UP000788419"/>
    </source>
</evidence>
<evidence type="ECO:0000313" key="2">
    <source>
        <dbReference type="EMBL" id="KAF1691721.1"/>
    </source>
</evidence>
<reference evidence="2 3" key="1">
    <citation type="submission" date="2017-10" db="EMBL/GenBank/DDBJ databases">
        <title>Whole genome sequencing of members of genus Pseudoxanthomonas.</title>
        <authorList>
            <person name="Kumar S."/>
            <person name="Bansal K."/>
            <person name="Kaur A."/>
            <person name="Patil P."/>
            <person name="Sharma S."/>
            <person name="Patil P.B."/>
        </authorList>
    </citation>
    <scope>NUCLEOTIDE SEQUENCE [LARGE SCALE GENOMIC DNA]</scope>
    <source>
        <strain evidence="2 3">DSM 17801</strain>
    </source>
</reference>
<dbReference type="Gene3D" id="3.30.2010.10">
    <property type="entry name" value="Metalloproteases ('zincins'), catalytic domain"/>
    <property type="match status" value="1"/>
</dbReference>
<dbReference type="GO" id="GO:0016787">
    <property type="term" value="F:hydrolase activity"/>
    <property type="evidence" value="ECO:0007669"/>
    <property type="project" value="UniProtKB-KW"/>
</dbReference>
<dbReference type="CDD" id="cd07344">
    <property type="entry name" value="M48_yhfN_like"/>
    <property type="match status" value="1"/>
</dbReference>
<keyword evidence="3" id="KW-1185">Reference proteome</keyword>
<dbReference type="EMBL" id="PDWN01000021">
    <property type="protein sequence ID" value="KAF1691721.1"/>
    <property type="molecule type" value="Genomic_DNA"/>
</dbReference>
<gene>
    <name evidence="2" type="ORF">CSC65_15820</name>
</gene>
<protein>
    <submittedName>
        <fullName evidence="2">Metal-dependent hydrolase</fullName>
    </submittedName>
</protein>
<dbReference type="Proteomes" id="UP000788419">
    <property type="component" value="Unassembled WGS sequence"/>
</dbReference>
<dbReference type="InterPro" id="IPR053136">
    <property type="entry name" value="UTP_pyrophosphatase-like"/>
</dbReference>
<comment type="caution">
    <text evidence="2">The sequence shown here is derived from an EMBL/GenBank/DDBJ whole genome shotgun (WGS) entry which is preliminary data.</text>
</comment>
<sequence length="234" mass="27544">MMDTLQLGDIEIAVTRKDVKHVHLSVHPPEGRVTLVAPAQSRMDVLRAYAITRLSWIRKQQATLRTQARETPRRHVTRESHHLWGRRYLLDVQYVDAKPGVRLDHKRITLLVRPGSDEEKRADVIHEWHKALLHAALPEMIRIWEPRLNVQVRTYYLQRMKTRWGSCNYARGHIRLNTELVKKPKHLLEYVLVHEMAHLIAPTHDGKFVELLDEHFPLWREARSELNTLPLPAI</sequence>
<keyword evidence="2" id="KW-0378">Hydrolase</keyword>
<evidence type="ECO:0000259" key="1">
    <source>
        <dbReference type="Pfam" id="PF01863"/>
    </source>
</evidence>
<organism evidence="2 3">
    <name type="scientific">Pseudoxanthomonas daejeonensis</name>
    <dbReference type="NCBI Taxonomy" id="266062"/>
    <lineage>
        <taxon>Bacteria</taxon>
        <taxon>Pseudomonadati</taxon>
        <taxon>Pseudomonadota</taxon>
        <taxon>Gammaproteobacteria</taxon>
        <taxon>Lysobacterales</taxon>
        <taxon>Lysobacteraceae</taxon>
        <taxon>Pseudoxanthomonas</taxon>
    </lineage>
</organism>
<dbReference type="InterPro" id="IPR002725">
    <property type="entry name" value="YgjP-like_metallopeptidase"/>
</dbReference>
<name>A0ABQ6Z361_9GAMM</name>
<feature type="domain" description="YgjP-like metallopeptidase" evidence="1">
    <location>
        <begin position="23"/>
        <end position="228"/>
    </location>
</feature>
<accession>A0ABQ6Z361</accession>